<feature type="region of interest" description="Disordered" evidence="1">
    <location>
        <begin position="1"/>
        <end position="29"/>
    </location>
</feature>
<feature type="domain" description="PDZ" evidence="2">
    <location>
        <begin position="38"/>
        <end position="131"/>
    </location>
</feature>
<protein>
    <recommendedName>
        <fullName evidence="6">Sorting nexin 27</fullName>
    </recommendedName>
</protein>
<dbReference type="PANTHER" id="PTHR12431:SF20">
    <property type="entry name" value="SORTING NEXIN 27A"/>
    <property type="match status" value="1"/>
</dbReference>
<dbReference type="SUPFAM" id="SSF50156">
    <property type="entry name" value="PDZ domain-like"/>
    <property type="match status" value="1"/>
</dbReference>
<dbReference type="Proteomes" id="UP001476798">
    <property type="component" value="Unassembled WGS sequence"/>
</dbReference>
<dbReference type="InterPro" id="IPR036034">
    <property type="entry name" value="PDZ_sf"/>
</dbReference>
<dbReference type="Pfam" id="PF00787">
    <property type="entry name" value="PX"/>
    <property type="match status" value="1"/>
</dbReference>
<evidence type="ECO:0000313" key="5">
    <source>
        <dbReference type="Proteomes" id="UP001476798"/>
    </source>
</evidence>
<reference evidence="4 5" key="1">
    <citation type="submission" date="2021-06" db="EMBL/GenBank/DDBJ databases">
        <authorList>
            <person name="Palmer J.M."/>
        </authorList>
    </citation>
    <scope>NUCLEOTIDE SEQUENCE [LARGE SCALE GENOMIC DNA]</scope>
    <source>
        <strain evidence="4 5">GA_2019</strain>
        <tissue evidence="4">Muscle</tissue>
    </source>
</reference>
<feature type="domain" description="PX" evidence="3">
    <location>
        <begin position="154"/>
        <end position="264"/>
    </location>
</feature>
<evidence type="ECO:0000259" key="3">
    <source>
        <dbReference type="PROSITE" id="PS50195"/>
    </source>
</evidence>
<dbReference type="Gene3D" id="2.30.42.10">
    <property type="match status" value="1"/>
</dbReference>
<dbReference type="Pfam" id="PF00595">
    <property type="entry name" value="PDZ"/>
    <property type="match status" value="1"/>
</dbReference>
<dbReference type="Gene3D" id="3.30.1520.10">
    <property type="entry name" value="Phox-like domain"/>
    <property type="match status" value="1"/>
</dbReference>
<accession>A0ABV0PM59</accession>
<gene>
    <name evidence="4" type="ORF">GOODEAATRI_009380</name>
</gene>
<dbReference type="InterPro" id="IPR036871">
    <property type="entry name" value="PX_dom_sf"/>
</dbReference>
<dbReference type="PANTHER" id="PTHR12431">
    <property type="entry name" value="SORTING NEXIN 17 AND 27"/>
    <property type="match status" value="1"/>
</dbReference>
<name>A0ABV0PM59_9TELE</name>
<dbReference type="PROSITE" id="PS50106">
    <property type="entry name" value="PDZ"/>
    <property type="match status" value="1"/>
</dbReference>
<dbReference type="PROSITE" id="PS50195">
    <property type="entry name" value="PX"/>
    <property type="match status" value="1"/>
</dbReference>
<sequence length="349" mass="39025">MADVGGDEIHPTASRYNGPVVGSSAGQNAATVTSGPRIVRIVKSESGYGFNVRGQVSEGGQLRSINGELYAPLQHVSAVLAGGAADRAGIAKGDRILEVNGVNVEGATHKQVVDLIRAAEKELVLAVLSVPPQEADGLEGGEDVQPNYDYSDKQAVPISIPTYKHVEQHSERFVVYNVYMSGKQLCSKRYREFSILHQNLKREFSNFNFPKLPGKWPFSLSEQQLDARRRGLEEYLERVRKLAPNEFPHKLYVQNYTSAVPGTCLALRKWLFSIREEELLRDNPLALHYCFHQVYSNTSTKLFSWKWIKCSDQKMSLLLRKGHVITAISIHHFKLHACTEDGTLEVTTF</sequence>
<dbReference type="SMART" id="SM00312">
    <property type="entry name" value="PX"/>
    <property type="match status" value="1"/>
</dbReference>
<evidence type="ECO:0000259" key="2">
    <source>
        <dbReference type="PROSITE" id="PS50106"/>
    </source>
</evidence>
<dbReference type="InterPro" id="IPR001683">
    <property type="entry name" value="PX_dom"/>
</dbReference>
<dbReference type="SUPFAM" id="SSF64268">
    <property type="entry name" value="PX domain"/>
    <property type="match status" value="1"/>
</dbReference>
<proteinExistence type="predicted"/>
<dbReference type="SMART" id="SM00228">
    <property type="entry name" value="PDZ"/>
    <property type="match status" value="1"/>
</dbReference>
<evidence type="ECO:0000256" key="1">
    <source>
        <dbReference type="SAM" id="MobiDB-lite"/>
    </source>
</evidence>
<comment type="caution">
    <text evidence="4">The sequence shown here is derived from an EMBL/GenBank/DDBJ whole genome shotgun (WGS) entry which is preliminary data.</text>
</comment>
<dbReference type="EMBL" id="JAHRIO010080486">
    <property type="protein sequence ID" value="MEQ2184574.1"/>
    <property type="molecule type" value="Genomic_DNA"/>
</dbReference>
<keyword evidence="5" id="KW-1185">Reference proteome</keyword>
<evidence type="ECO:0000313" key="4">
    <source>
        <dbReference type="EMBL" id="MEQ2184574.1"/>
    </source>
</evidence>
<dbReference type="CDD" id="cd23070">
    <property type="entry name" value="PDZ_SNX27-like"/>
    <property type="match status" value="1"/>
</dbReference>
<evidence type="ECO:0008006" key="6">
    <source>
        <dbReference type="Google" id="ProtNLM"/>
    </source>
</evidence>
<organism evidence="4 5">
    <name type="scientific">Goodea atripinnis</name>
    <dbReference type="NCBI Taxonomy" id="208336"/>
    <lineage>
        <taxon>Eukaryota</taxon>
        <taxon>Metazoa</taxon>
        <taxon>Chordata</taxon>
        <taxon>Craniata</taxon>
        <taxon>Vertebrata</taxon>
        <taxon>Euteleostomi</taxon>
        <taxon>Actinopterygii</taxon>
        <taxon>Neopterygii</taxon>
        <taxon>Teleostei</taxon>
        <taxon>Neoteleostei</taxon>
        <taxon>Acanthomorphata</taxon>
        <taxon>Ovalentaria</taxon>
        <taxon>Atherinomorphae</taxon>
        <taxon>Cyprinodontiformes</taxon>
        <taxon>Goodeidae</taxon>
        <taxon>Goodea</taxon>
    </lineage>
</organism>
<dbReference type="InterPro" id="IPR001478">
    <property type="entry name" value="PDZ"/>
</dbReference>